<keyword evidence="2" id="KW-1185">Reference proteome</keyword>
<organism evidence="1 2">
    <name type="scientific">Streptomyces bullii</name>
    <dbReference type="NCBI Taxonomy" id="349910"/>
    <lineage>
        <taxon>Bacteria</taxon>
        <taxon>Bacillati</taxon>
        <taxon>Actinomycetota</taxon>
        <taxon>Actinomycetes</taxon>
        <taxon>Kitasatosporales</taxon>
        <taxon>Streptomycetaceae</taxon>
        <taxon>Streptomyces</taxon>
    </lineage>
</organism>
<protein>
    <submittedName>
        <fullName evidence="1">Uncharacterized protein</fullName>
    </submittedName>
</protein>
<sequence>MSEKYPGITPDEMREMRQFVDTAIRKRLQSELRSLAARIRADVKGQPAGADPGWRAGVEWTLLWVENTATQLTQDRS</sequence>
<evidence type="ECO:0000313" key="1">
    <source>
        <dbReference type="EMBL" id="MFC5639641.1"/>
    </source>
</evidence>
<name>A0ABW0V508_9ACTN</name>
<accession>A0ABW0V508</accession>
<comment type="caution">
    <text evidence="1">The sequence shown here is derived from an EMBL/GenBank/DDBJ whole genome shotgun (WGS) entry which is preliminary data.</text>
</comment>
<dbReference type="RefSeq" id="WP_381031804.1">
    <property type="nucleotide sequence ID" value="NZ_JBHSNY010000029.1"/>
</dbReference>
<dbReference type="Proteomes" id="UP001596154">
    <property type="component" value="Unassembled WGS sequence"/>
</dbReference>
<proteinExistence type="predicted"/>
<reference evidence="2" key="1">
    <citation type="journal article" date="2019" name="Int. J. Syst. Evol. Microbiol.">
        <title>The Global Catalogue of Microorganisms (GCM) 10K type strain sequencing project: providing services to taxonomists for standard genome sequencing and annotation.</title>
        <authorList>
            <consortium name="The Broad Institute Genomics Platform"/>
            <consortium name="The Broad Institute Genome Sequencing Center for Infectious Disease"/>
            <person name="Wu L."/>
            <person name="Ma J."/>
        </authorList>
    </citation>
    <scope>NUCLEOTIDE SEQUENCE [LARGE SCALE GENOMIC DNA]</scope>
    <source>
        <strain evidence="2">CGMCC 4.7248</strain>
    </source>
</reference>
<evidence type="ECO:0000313" key="2">
    <source>
        <dbReference type="Proteomes" id="UP001596154"/>
    </source>
</evidence>
<gene>
    <name evidence="1" type="ORF">ACFPZJ_39240</name>
</gene>
<dbReference type="EMBL" id="JBHSNY010000029">
    <property type="protein sequence ID" value="MFC5639641.1"/>
    <property type="molecule type" value="Genomic_DNA"/>
</dbReference>